<organism evidence="2 3">
    <name type="scientific">Micromonospora narathiwatensis</name>
    <dbReference type="NCBI Taxonomy" id="299146"/>
    <lineage>
        <taxon>Bacteria</taxon>
        <taxon>Bacillati</taxon>
        <taxon>Actinomycetota</taxon>
        <taxon>Actinomycetes</taxon>
        <taxon>Micromonosporales</taxon>
        <taxon>Micromonosporaceae</taxon>
        <taxon>Micromonospora</taxon>
    </lineage>
</organism>
<dbReference type="InterPro" id="IPR016181">
    <property type="entry name" value="Acyl_CoA_acyltransferase"/>
</dbReference>
<protein>
    <submittedName>
        <fullName evidence="2">Protein N-acetyltransferase, RimJ/RimL family</fullName>
    </submittedName>
</protein>
<evidence type="ECO:0000313" key="2">
    <source>
        <dbReference type="EMBL" id="SBT37787.1"/>
    </source>
</evidence>
<dbReference type="InterPro" id="IPR051531">
    <property type="entry name" value="N-acetyltransferase"/>
</dbReference>
<keyword evidence="3" id="KW-1185">Reference proteome</keyword>
<dbReference type="PANTHER" id="PTHR43792">
    <property type="entry name" value="GNAT FAMILY, PUTATIVE (AFU_ORTHOLOGUE AFUA_3G00765)-RELATED-RELATED"/>
    <property type="match status" value="1"/>
</dbReference>
<dbReference type="PROSITE" id="PS51186">
    <property type="entry name" value="GNAT"/>
    <property type="match status" value="1"/>
</dbReference>
<proteinExistence type="predicted"/>
<dbReference type="GO" id="GO:0016747">
    <property type="term" value="F:acyltransferase activity, transferring groups other than amino-acyl groups"/>
    <property type="evidence" value="ECO:0007669"/>
    <property type="project" value="InterPro"/>
</dbReference>
<gene>
    <name evidence="2" type="ORF">GA0070621_0216</name>
</gene>
<evidence type="ECO:0000259" key="1">
    <source>
        <dbReference type="PROSITE" id="PS51186"/>
    </source>
</evidence>
<keyword evidence="2" id="KW-0808">Transferase</keyword>
<evidence type="ECO:0000313" key="3">
    <source>
        <dbReference type="Proteomes" id="UP000198765"/>
    </source>
</evidence>
<dbReference type="PATRIC" id="fig|299146.4.peg.215"/>
<dbReference type="SUPFAM" id="SSF55729">
    <property type="entry name" value="Acyl-CoA N-acyltransferases (Nat)"/>
    <property type="match status" value="1"/>
</dbReference>
<dbReference type="Proteomes" id="UP000198765">
    <property type="component" value="Chromosome I"/>
</dbReference>
<dbReference type="InterPro" id="IPR000182">
    <property type="entry name" value="GNAT_dom"/>
</dbReference>
<reference evidence="2 3" key="1">
    <citation type="submission" date="2016-06" db="EMBL/GenBank/DDBJ databases">
        <authorList>
            <person name="Kjaerup R.B."/>
            <person name="Dalgaard T.S."/>
            <person name="Juul-Madsen H.R."/>
        </authorList>
    </citation>
    <scope>NUCLEOTIDE SEQUENCE [LARGE SCALE GENOMIC DNA]</scope>
    <source>
        <strain evidence="2 3">DSM 45248</strain>
    </source>
</reference>
<dbReference type="Gene3D" id="3.40.630.30">
    <property type="match status" value="1"/>
</dbReference>
<dbReference type="AlphaFoldDB" id="A0A1A8Z200"/>
<sequence>MTHPGPAINAAGPRKALASVGMMIASTDRLVVRDWTDSPDDLARIYDIYSRDEVMRWLGGGAGLMTDPAQAAERVHAWRDRYAPYAGRWGIWAIEPRDAGRAVGSVLVKPLPGRDGVTPTDDIEIGWHLHPDSQGHGYATEAARAVLDREFATGTRQVYAVVMAGNEPSMAVARRLGMSHLGVRTDWYGGIELEAFRLRP</sequence>
<name>A0A1A8Z200_9ACTN</name>
<dbReference type="Pfam" id="PF13302">
    <property type="entry name" value="Acetyltransf_3"/>
    <property type="match status" value="1"/>
</dbReference>
<feature type="domain" description="N-acetyltransferase" evidence="1">
    <location>
        <begin position="30"/>
        <end position="200"/>
    </location>
</feature>
<dbReference type="EMBL" id="LT594324">
    <property type="protein sequence ID" value="SBT37787.1"/>
    <property type="molecule type" value="Genomic_DNA"/>
</dbReference>
<dbReference type="PANTHER" id="PTHR43792:SF1">
    <property type="entry name" value="N-ACETYLTRANSFERASE DOMAIN-CONTAINING PROTEIN"/>
    <property type="match status" value="1"/>
</dbReference>
<accession>A0A1A8Z200</accession>